<feature type="region of interest" description="Disordered" evidence="1">
    <location>
        <begin position="210"/>
        <end position="268"/>
    </location>
</feature>
<keyword evidence="2" id="KW-0648">Protein biosynthesis</keyword>
<evidence type="ECO:0000313" key="3">
    <source>
        <dbReference type="Proteomes" id="UP000325081"/>
    </source>
</evidence>
<name>A0A5A7R2N1_STRAF</name>
<sequence length="268" mass="30002">MAKATMKMPTYWYSVKRNDVAPVAFRIWLPKISVCKQNKKTIITFGDGRLDVSALANYGKIVDAFLLRDERFGKPTFPIGEVGFAVGKFHLGHQQPLKEGESYADNGTNWDENFGAQIWEQRTLAHYFCFLERHRYAHPNLLGPVDARRALVYESLVRRMLACGWLVRQALVCVVHFGRCGILAGLYGSSLSGASPCVLLVIEQPTKAEHPTTIGRPTLLQHDPRPPVTPSLHPTSSQCPSRWPATPARVQSPLAETSVFPAPRHRYP</sequence>
<dbReference type="EMBL" id="BKCP01009737">
    <property type="protein sequence ID" value="GER51592.1"/>
    <property type="molecule type" value="Genomic_DNA"/>
</dbReference>
<comment type="caution">
    <text evidence="2">The sequence shown here is derived from an EMBL/GenBank/DDBJ whole genome shotgun (WGS) entry which is preliminary data.</text>
</comment>
<gene>
    <name evidence="2" type="ORF">STAS_28981</name>
</gene>
<keyword evidence="2" id="KW-0396">Initiation factor</keyword>
<evidence type="ECO:0000256" key="1">
    <source>
        <dbReference type="SAM" id="MobiDB-lite"/>
    </source>
</evidence>
<dbReference type="AlphaFoldDB" id="A0A5A7R2N1"/>
<organism evidence="2 3">
    <name type="scientific">Striga asiatica</name>
    <name type="common">Asiatic witchweed</name>
    <name type="synonym">Buchnera asiatica</name>
    <dbReference type="NCBI Taxonomy" id="4170"/>
    <lineage>
        <taxon>Eukaryota</taxon>
        <taxon>Viridiplantae</taxon>
        <taxon>Streptophyta</taxon>
        <taxon>Embryophyta</taxon>
        <taxon>Tracheophyta</taxon>
        <taxon>Spermatophyta</taxon>
        <taxon>Magnoliopsida</taxon>
        <taxon>eudicotyledons</taxon>
        <taxon>Gunneridae</taxon>
        <taxon>Pentapetalae</taxon>
        <taxon>asterids</taxon>
        <taxon>lamiids</taxon>
        <taxon>Lamiales</taxon>
        <taxon>Orobanchaceae</taxon>
        <taxon>Buchnereae</taxon>
        <taxon>Striga</taxon>
    </lineage>
</organism>
<proteinExistence type="predicted"/>
<protein>
    <submittedName>
        <fullName evidence="2">Translation initiation factor IF-2</fullName>
    </submittedName>
</protein>
<evidence type="ECO:0000313" key="2">
    <source>
        <dbReference type="EMBL" id="GER51592.1"/>
    </source>
</evidence>
<keyword evidence="3" id="KW-1185">Reference proteome</keyword>
<reference evidence="3" key="1">
    <citation type="journal article" date="2019" name="Curr. Biol.">
        <title>Genome Sequence of Striga asiatica Provides Insight into the Evolution of Plant Parasitism.</title>
        <authorList>
            <person name="Yoshida S."/>
            <person name="Kim S."/>
            <person name="Wafula E.K."/>
            <person name="Tanskanen J."/>
            <person name="Kim Y.M."/>
            <person name="Honaas L."/>
            <person name="Yang Z."/>
            <person name="Spallek T."/>
            <person name="Conn C.E."/>
            <person name="Ichihashi Y."/>
            <person name="Cheong K."/>
            <person name="Cui S."/>
            <person name="Der J.P."/>
            <person name="Gundlach H."/>
            <person name="Jiao Y."/>
            <person name="Hori C."/>
            <person name="Ishida J.K."/>
            <person name="Kasahara H."/>
            <person name="Kiba T."/>
            <person name="Kim M.S."/>
            <person name="Koo N."/>
            <person name="Laohavisit A."/>
            <person name="Lee Y.H."/>
            <person name="Lumba S."/>
            <person name="McCourt P."/>
            <person name="Mortimer J.C."/>
            <person name="Mutuku J.M."/>
            <person name="Nomura T."/>
            <person name="Sasaki-Sekimoto Y."/>
            <person name="Seto Y."/>
            <person name="Wang Y."/>
            <person name="Wakatake T."/>
            <person name="Sakakibara H."/>
            <person name="Demura T."/>
            <person name="Yamaguchi S."/>
            <person name="Yoneyama K."/>
            <person name="Manabe R.I."/>
            <person name="Nelson D.C."/>
            <person name="Schulman A.H."/>
            <person name="Timko M.P."/>
            <person name="dePamphilis C.W."/>
            <person name="Choi D."/>
            <person name="Shirasu K."/>
        </authorList>
    </citation>
    <scope>NUCLEOTIDE SEQUENCE [LARGE SCALE GENOMIC DNA]</scope>
    <source>
        <strain evidence="3">cv. UVA1</strain>
    </source>
</reference>
<accession>A0A5A7R2N1</accession>
<dbReference type="Proteomes" id="UP000325081">
    <property type="component" value="Unassembled WGS sequence"/>
</dbReference>
<dbReference type="GO" id="GO:0003743">
    <property type="term" value="F:translation initiation factor activity"/>
    <property type="evidence" value="ECO:0007669"/>
    <property type="project" value="UniProtKB-KW"/>
</dbReference>